<comment type="caution">
    <text evidence="2">The sequence shown here is derived from an EMBL/GenBank/DDBJ whole genome shotgun (WGS) entry which is preliminary data.</text>
</comment>
<dbReference type="AlphaFoldDB" id="A0A9Q1R6H6"/>
<dbReference type="EMBL" id="JAJAGQ010000016">
    <property type="protein sequence ID" value="KAJ8540520.1"/>
    <property type="molecule type" value="Genomic_DNA"/>
</dbReference>
<keyword evidence="3" id="KW-1185">Reference proteome</keyword>
<dbReference type="Proteomes" id="UP001152561">
    <property type="component" value="Unassembled WGS sequence"/>
</dbReference>
<protein>
    <submittedName>
        <fullName evidence="2">Uncharacterized protein</fullName>
    </submittedName>
</protein>
<evidence type="ECO:0000313" key="3">
    <source>
        <dbReference type="Proteomes" id="UP001152561"/>
    </source>
</evidence>
<gene>
    <name evidence="2" type="ORF">K7X08_032507</name>
</gene>
<reference evidence="3" key="1">
    <citation type="journal article" date="2023" name="Proc. Natl. Acad. Sci. U.S.A.">
        <title>Genomic and structural basis for evolution of tropane alkaloid biosynthesis.</title>
        <authorList>
            <person name="Wanga Y.-J."/>
            <person name="Taina T."/>
            <person name="Yua J.-Y."/>
            <person name="Lia J."/>
            <person name="Xua B."/>
            <person name="Chenc J."/>
            <person name="D'Auriad J.C."/>
            <person name="Huanga J.-P."/>
            <person name="Huanga S.-X."/>
        </authorList>
    </citation>
    <scope>NUCLEOTIDE SEQUENCE [LARGE SCALE GENOMIC DNA]</scope>
    <source>
        <strain evidence="3">cv. KIB-2019</strain>
    </source>
</reference>
<evidence type="ECO:0000313" key="2">
    <source>
        <dbReference type="EMBL" id="KAJ8540520.1"/>
    </source>
</evidence>
<sequence>MAIDMISEAPSLVITSPRISFSDDICNKDASIEDFPHRSNTSSDFDFDFDFCISNISNTETCSADELFLDGLIRPLQLQEKFVRFNQQVPNISKTTQTLSASPSNQPTPNDILKQNVTTTRRSSSLHCVNGTKRSSFWSLPILSRSNSTGSVPNSKNSTKQNAQLKQMNGSSQKPPLRKNYGHGGPNYYGNGISINPVLNVPPTFIPKGTANLFGLGSFFANGKEKKNDNQSVLRIPVEVGYFLSFVSI</sequence>
<feature type="region of interest" description="Disordered" evidence="1">
    <location>
        <begin position="146"/>
        <end position="184"/>
    </location>
</feature>
<feature type="compositionally biased region" description="Polar residues" evidence="1">
    <location>
        <begin position="146"/>
        <end position="174"/>
    </location>
</feature>
<dbReference type="OrthoDB" id="1106808at2759"/>
<dbReference type="PANTHER" id="PTHR36757:SF1">
    <property type="entry name" value="GENOME ASSEMBLY, CHROMOSOME: A04"/>
    <property type="match status" value="1"/>
</dbReference>
<name>A0A9Q1R6H6_9SOLA</name>
<accession>A0A9Q1R6H6</accession>
<evidence type="ECO:0000256" key="1">
    <source>
        <dbReference type="SAM" id="MobiDB-lite"/>
    </source>
</evidence>
<proteinExistence type="predicted"/>
<organism evidence="2 3">
    <name type="scientific">Anisodus acutangulus</name>
    <dbReference type="NCBI Taxonomy" id="402998"/>
    <lineage>
        <taxon>Eukaryota</taxon>
        <taxon>Viridiplantae</taxon>
        <taxon>Streptophyta</taxon>
        <taxon>Embryophyta</taxon>
        <taxon>Tracheophyta</taxon>
        <taxon>Spermatophyta</taxon>
        <taxon>Magnoliopsida</taxon>
        <taxon>eudicotyledons</taxon>
        <taxon>Gunneridae</taxon>
        <taxon>Pentapetalae</taxon>
        <taxon>asterids</taxon>
        <taxon>lamiids</taxon>
        <taxon>Solanales</taxon>
        <taxon>Solanaceae</taxon>
        <taxon>Solanoideae</taxon>
        <taxon>Hyoscyameae</taxon>
        <taxon>Anisodus</taxon>
    </lineage>
</organism>
<dbReference type="PANTHER" id="PTHR36757">
    <property type="entry name" value="BNAANNG22500D PROTEIN"/>
    <property type="match status" value="1"/>
</dbReference>